<evidence type="ECO:0000313" key="3">
    <source>
        <dbReference type="Proteomes" id="UP000819052"/>
    </source>
</evidence>
<dbReference type="Proteomes" id="UP000819052">
    <property type="component" value="Unassembled WGS sequence"/>
</dbReference>
<evidence type="ECO:0000256" key="1">
    <source>
        <dbReference type="SAM" id="Coils"/>
    </source>
</evidence>
<accession>A0ABX0MBT8</accession>
<dbReference type="EMBL" id="VVIW01000036">
    <property type="protein sequence ID" value="NHZ44638.1"/>
    <property type="molecule type" value="Genomic_DNA"/>
</dbReference>
<organism evidence="2 3">
    <name type="scientific">Massilia aquatica</name>
    <dbReference type="NCBI Taxonomy" id="2609000"/>
    <lineage>
        <taxon>Bacteria</taxon>
        <taxon>Pseudomonadati</taxon>
        <taxon>Pseudomonadota</taxon>
        <taxon>Betaproteobacteria</taxon>
        <taxon>Burkholderiales</taxon>
        <taxon>Oxalobacteraceae</taxon>
        <taxon>Telluria group</taxon>
        <taxon>Massilia</taxon>
    </lineage>
</organism>
<dbReference type="SUPFAM" id="SSF56935">
    <property type="entry name" value="Porins"/>
    <property type="match status" value="1"/>
</dbReference>
<feature type="coiled-coil region" evidence="1">
    <location>
        <begin position="24"/>
        <end position="58"/>
    </location>
</feature>
<proteinExistence type="predicted"/>
<keyword evidence="3" id="KW-1185">Reference proteome</keyword>
<keyword evidence="1" id="KW-0175">Coiled coil</keyword>
<sequence>MHVYRNAVIAFAAACPIVVQAQSTEQLKAELSALKAHVQKLEAMIETADQAKAEAKAKATSPEPDTAAEVARLRVKSDAADDAMEASGLKGLKISGYIDPTYIRNRNAGTSSFVFLNNNSSINGSGESFGYDNTYFGSAMLNLDKELEGGSKVRISLMPSKGTASGYNFGNLVHEASASIPLGDQSTRLLLGQIPDWSGYEYIPSTQNKLLTHNLLFDFSAANFYTGAGLQLVRGKWDSKIMLGNMNSARVNDGGERTPGVFYRVDYARSEFSGFGMSGTHAGFDDDDTIGRLDLMEVDGFYTRGDWNIQGQLSYGRQQATAANRYGAQQQRWYGLSSLVSYKIMPRLDAIARFDYIFNGTGGGGVFGATLAPGCRDLAGFAANCPDGRNGFGPGMLFRAGEWFVLDPTRGANRGTLSVGTQYLLVPGVSVKGEYRYDYATARTFKTLDGQYRRDNQVIGVSTVVSF</sequence>
<reference evidence="2 3" key="1">
    <citation type="submission" date="2019-09" db="EMBL/GenBank/DDBJ databases">
        <title>Taxonomy of Antarctic Massilia spp.: description of Massilia rubra sp. nov., Massilia aquatica sp. nov., Massilia mucilaginosa sp. nov., Massilia frigida sp. nov. isolated from streams, lakes and regoliths.</title>
        <authorList>
            <person name="Holochova P."/>
            <person name="Sedlacek I."/>
            <person name="Kralova S."/>
            <person name="Maslanova I."/>
            <person name="Busse H.-J."/>
            <person name="Stankova E."/>
            <person name="Vrbovska V."/>
            <person name="Kovarovic V."/>
            <person name="Bartak M."/>
            <person name="Svec P."/>
            <person name="Pantucek R."/>
        </authorList>
    </citation>
    <scope>NUCLEOTIDE SEQUENCE [LARGE SCALE GENOMIC DNA]</scope>
    <source>
        <strain evidence="2 3">CCM 8693</strain>
    </source>
</reference>
<evidence type="ECO:0000313" key="2">
    <source>
        <dbReference type="EMBL" id="NHZ44638.1"/>
    </source>
</evidence>
<dbReference type="RefSeq" id="WP_167081489.1">
    <property type="nucleotide sequence ID" value="NZ_VVIW01000036.1"/>
</dbReference>
<dbReference type="Pfam" id="PF11336">
    <property type="entry name" value="DUF3138"/>
    <property type="match status" value="2"/>
</dbReference>
<name>A0ABX0MBT8_9BURK</name>
<comment type="caution">
    <text evidence="2">The sequence shown here is derived from an EMBL/GenBank/DDBJ whole genome shotgun (WGS) entry which is preliminary data.</text>
</comment>
<protein>
    <submittedName>
        <fullName evidence="2">DUF3138 family protein</fullName>
    </submittedName>
</protein>
<dbReference type="InterPro" id="IPR021485">
    <property type="entry name" value="DUF3138"/>
</dbReference>
<gene>
    <name evidence="2" type="ORF">F1609_31450</name>
</gene>